<accession>A0A3S1BD80</accession>
<keyword evidence="4" id="KW-1185">Reference proteome</keyword>
<feature type="transmembrane region" description="Helical" evidence="2">
    <location>
        <begin position="612"/>
        <end position="631"/>
    </location>
</feature>
<sequence>MRRRILRSNVGPTNVNASTKNDAVFHIKTSHGNELSRLTKNSKQLPVAGQGPLPPHDMGAGGSGILLNAQVQPQMAERRTRREVRVGTLNPNQIKTLMPVPRKQQDFNTFDGQNNIRFKIHVTDKKGAVRPTKILATLANGALFQRQDGLVNLTRTGFNTPIIREIASDEEICTLGNDRSSEKSQPSNNVTDLWKECIEKNSEHNHSLSNKSQNRARYRNQPRRDAESSHATDSFKEFWIPSNSQDPYQVQPVRGSPDYTMSSPDQPVRRGSGYTMPSSDKSSTDSEPRSENSLTRSNETRSNIYGNRSQRREYGEREKYQQGASILKTSTSNAITRRSLNDIPFYPQEDGRRANLQPVRSLLPPLRQTVQPCIRCQFAPCSACRTPICVVCMAETCVFCRAPLCSACTIESYSANNETLCMACTASRRARFVGESPLHRSAQSSGDDWSRANARGNVPTYGAPRHGQAYEEARDIHRLPGDFPPLPPGYPNSLSPCSPYIDWEARRNLPPLIPNYVCEPLASKPEDGFPDNVSCNSASIMPRKNKFLELLYKASPPVPACGSSSSECCCCCCGQAAGMEDTASVIYPTPSWYPEPMLQCRTPSFCETSFDTLFHVMWIIIPVIALYVVGFMATVSLMQLNKFTRLAAVMANMTLLYILILEPDDLIAYPTDKPRVKKAGPCPSMATPCSPVSQRALCMEQAYPYPC</sequence>
<evidence type="ECO:0000256" key="1">
    <source>
        <dbReference type="SAM" id="MobiDB-lite"/>
    </source>
</evidence>
<keyword evidence="2" id="KW-0812">Transmembrane</keyword>
<evidence type="ECO:0000313" key="4">
    <source>
        <dbReference type="Proteomes" id="UP000271974"/>
    </source>
</evidence>
<reference evidence="3 4" key="1">
    <citation type="submission" date="2019-01" db="EMBL/GenBank/DDBJ databases">
        <title>A draft genome assembly of the solar-powered sea slug Elysia chlorotica.</title>
        <authorList>
            <person name="Cai H."/>
            <person name="Li Q."/>
            <person name="Fang X."/>
            <person name="Li J."/>
            <person name="Curtis N.E."/>
            <person name="Altenburger A."/>
            <person name="Shibata T."/>
            <person name="Feng M."/>
            <person name="Maeda T."/>
            <person name="Schwartz J.A."/>
            <person name="Shigenobu S."/>
            <person name="Lundholm N."/>
            <person name="Nishiyama T."/>
            <person name="Yang H."/>
            <person name="Hasebe M."/>
            <person name="Li S."/>
            <person name="Pierce S.K."/>
            <person name="Wang J."/>
        </authorList>
    </citation>
    <scope>NUCLEOTIDE SEQUENCE [LARGE SCALE GENOMIC DNA]</scope>
    <source>
        <strain evidence="3">EC2010</strain>
        <tissue evidence="3">Whole organism of an adult</tissue>
    </source>
</reference>
<dbReference type="EMBL" id="RQTK01000371">
    <property type="protein sequence ID" value="RUS80824.1"/>
    <property type="molecule type" value="Genomic_DNA"/>
</dbReference>
<feature type="compositionally biased region" description="Basic and acidic residues" evidence="1">
    <location>
        <begin position="222"/>
        <end position="236"/>
    </location>
</feature>
<protein>
    <submittedName>
        <fullName evidence="3">Uncharacterized protein</fullName>
    </submittedName>
</protein>
<keyword evidence="2" id="KW-1133">Transmembrane helix</keyword>
<organism evidence="3 4">
    <name type="scientific">Elysia chlorotica</name>
    <name type="common">Eastern emerald elysia</name>
    <name type="synonym">Sea slug</name>
    <dbReference type="NCBI Taxonomy" id="188477"/>
    <lineage>
        <taxon>Eukaryota</taxon>
        <taxon>Metazoa</taxon>
        <taxon>Spiralia</taxon>
        <taxon>Lophotrochozoa</taxon>
        <taxon>Mollusca</taxon>
        <taxon>Gastropoda</taxon>
        <taxon>Heterobranchia</taxon>
        <taxon>Euthyneura</taxon>
        <taxon>Panpulmonata</taxon>
        <taxon>Sacoglossa</taxon>
        <taxon>Placobranchoidea</taxon>
        <taxon>Plakobranchidae</taxon>
        <taxon>Elysia</taxon>
    </lineage>
</organism>
<evidence type="ECO:0000256" key="2">
    <source>
        <dbReference type="SAM" id="Phobius"/>
    </source>
</evidence>
<comment type="caution">
    <text evidence="3">The sequence shown here is derived from an EMBL/GenBank/DDBJ whole genome shotgun (WGS) entry which is preliminary data.</text>
</comment>
<gene>
    <name evidence="3" type="ORF">EGW08_011405</name>
</gene>
<evidence type="ECO:0000313" key="3">
    <source>
        <dbReference type="EMBL" id="RUS80824.1"/>
    </source>
</evidence>
<keyword evidence="2" id="KW-0472">Membrane</keyword>
<name>A0A3S1BD80_ELYCH</name>
<dbReference type="OrthoDB" id="6368467at2759"/>
<feature type="compositionally biased region" description="Polar residues" evidence="1">
    <location>
        <begin position="291"/>
        <end position="308"/>
    </location>
</feature>
<feature type="region of interest" description="Disordered" evidence="1">
    <location>
        <begin position="203"/>
        <end position="328"/>
    </location>
</feature>
<proteinExistence type="predicted"/>
<dbReference type="AlphaFoldDB" id="A0A3S1BD80"/>
<dbReference type="Proteomes" id="UP000271974">
    <property type="component" value="Unassembled WGS sequence"/>
</dbReference>
<feature type="compositionally biased region" description="Basic and acidic residues" evidence="1">
    <location>
        <begin position="310"/>
        <end position="320"/>
    </location>
</feature>